<name>X0VHP0_9ZZZZ</name>
<dbReference type="Gene3D" id="3.40.50.300">
    <property type="entry name" value="P-loop containing nucleotide triphosphate hydrolases"/>
    <property type="match status" value="2"/>
</dbReference>
<dbReference type="EMBL" id="BARS01035375">
    <property type="protein sequence ID" value="GAG17824.1"/>
    <property type="molecule type" value="Genomic_DNA"/>
</dbReference>
<feature type="non-terminal residue" evidence="4">
    <location>
        <position position="1"/>
    </location>
</feature>
<dbReference type="PROSITE" id="PS50901">
    <property type="entry name" value="FTSK"/>
    <property type="match status" value="1"/>
</dbReference>
<gene>
    <name evidence="4" type="ORF">S01H1_54507</name>
</gene>
<keyword evidence="1" id="KW-0547">Nucleotide-binding</keyword>
<dbReference type="InterPro" id="IPR027417">
    <property type="entry name" value="P-loop_NTPase"/>
</dbReference>
<reference evidence="4" key="1">
    <citation type="journal article" date="2014" name="Front. Microbiol.">
        <title>High frequency of phylogenetically diverse reductive dehalogenase-homologous genes in deep subseafloor sedimentary metagenomes.</title>
        <authorList>
            <person name="Kawai M."/>
            <person name="Futagami T."/>
            <person name="Toyoda A."/>
            <person name="Takaki Y."/>
            <person name="Nishi S."/>
            <person name="Hori S."/>
            <person name="Arai W."/>
            <person name="Tsubouchi T."/>
            <person name="Morono Y."/>
            <person name="Uchiyama I."/>
            <person name="Ito T."/>
            <person name="Fujiyama A."/>
            <person name="Inagaki F."/>
            <person name="Takami H."/>
        </authorList>
    </citation>
    <scope>NUCLEOTIDE SEQUENCE</scope>
    <source>
        <strain evidence="4">Expedition CK06-06</strain>
    </source>
</reference>
<dbReference type="AlphaFoldDB" id="X0VHP0"/>
<sequence>RNEYRTIGEYNAEAEVPEPYRFVAIANFPANFTETAARRLASIASSGARCGVFPILSVDTTQTLPSGFTLSDIESNTTNLTLQGGTFTWVDPEFSKWPLHPETSPEDKVFTQIINRVGQAAVAAKRVEVPFDRVAPPEDKWWTGDTSKEINVPLGPAGAKKTQSMRLGKGTSQHVLIAGKTGSGKSTMMHALITNLALNYSPNEIQFYLIDFKKGVEFKLYDHYKLPHARVIAIESEREFGLSVLEQLDRELKKRGDL</sequence>
<dbReference type="Pfam" id="PF01580">
    <property type="entry name" value="FtsK_SpoIIIE"/>
    <property type="match status" value="1"/>
</dbReference>
<proteinExistence type="predicted"/>
<keyword evidence="2" id="KW-0067">ATP-binding</keyword>
<dbReference type="SUPFAM" id="SSF52540">
    <property type="entry name" value="P-loop containing nucleoside triphosphate hydrolases"/>
    <property type="match status" value="1"/>
</dbReference>
<feature type="domain" description="FtsK" evidence="3">
    <location>
        <begin position="162"/>
        <end position="258"/>
    </location>
</feature>
<dbReference type="PANTHER" id="PTHR22683:SF41">
    <property type="entry name" value="DNA TRANSLOCASE FTSK"/>
    <property type="match status" value="1"/>
</dbReference>
<evidence type="ECO:0000256" key="2">
    <source>
        <dbReference type="ARBA" id="ARBA00022840"/>
    </source>
</evidence>
<dbReference type="InterPro" id="IPR050206">
    <property type="entry name" value="FtsK/SpoIIIE/SftA"/>
</dbReference>
<comment type="caution">
    <text evidence="4">The sequence shown here is derived from an EMBL/GenBank/DDBJ whole genome shotgun (WGS) entry which is preliminary data.</text>
</comment>
<accession>X0VHP0</accession>
<dbReference type="GO" id="GO:0003677">
    <property type="term" value="F:DNA binding"/>
    <property type="evidence" value="ECO:0007669"/>
    <property type="project" value="InterPro"/>
</dbReference>
<feature type="non-terminal residue" evidence="4">
    <location>
        <position position="258"/>
    </location>
</feature>
<evidence type="ECO:0000256" key="1">
    <source>
        <dbReference type="ARBA" id="ARBA00022741"/>
    </source>
</evidence>
<protein>
    <recommendedName>
        <fullName evidence="3">FtsK domain-containing protein</fullName>
    </recommendedName>
</protein>
<organism evidence="4">
    <name type="scientific">marine sediment metagenome</name>
    <dbReference type="NCBI Taxonomy" id="412755"/>
    <lineage>
        <taxon>unclassified sequences</taxon>
        <taxon>metagenomes</taxon>
        <taxon>ecological metagenomes</taxon>
    </lineage>
</organism>
<dbReference type="InterPro" id="IPR002543">
    <property type="entry name" value="FtsK_dom"/>
</dbReference>
<dbReference type="GO" id="GO:0005524">
    <property type="term" value="F:ATP binding"/>
    <property type="evidence" value="ECO:0007669"/>
    <property type="project" value="UniProtKB-KW"/>
</dbReference>
<dbReference type="PANTHER" id="PTHR22683">
    <property type="entry name" value="SPORULATION PROTEIN RELATED"/>
    <property type="match status" value="1"/>
</dbReference>
<evidence type="ECO:0000313" key="4">
    <source>
        <dbReference type="EMBL" id="GAG17824.1"/>
    </source>
</evidence>
<evidence type="ECO:0000259" key="3">
    <source>
        <dbReference type="PROSITE" id="PS50901"/>
    </source>
</evidence>